<dbReference type="AlphaFoldDB" id="A0A9R1WQZ3"/>
<dbReference type="PANTHER" id="PTHR31563">
    <property type="entry name" value="ION CHANNEL POLLUX-RELATED"/>
    <property type="match status" value="1"/>
</dbReference>
<evidence type="ECO:0000256" key="1">
    <source>
        <dbReference type="ARBA" id="ARBA00004141"/>
    </source>
</evidence>
<dbReference type="InterPro" id="IPR003148">
    <property type="entry name" value="RCK_N"/>
</dbReference>
<reference evidence="9 10" key="1">
    <citation type="journal article" date="2017" name="Nat. Commun.">
        <title>Genome assembly with in vitro proximity ligation data and whole-genome triplication in lettuce.</title>
        <authorList>
            <person name="Reyes-Chin-Wo S."/>
            <person name="Wang Z."/>
            <person name="Yang X."/>
            <person name="Kozik A."/>
            <person name="Arikit S."/>
            <person name="Song C."/>
            <person name="Xia L."/>
            <person name="Froenicke L."/>
            <person name="Lavelle D.O."/>
            <person name="Truco M.J."/>
            <person name="Xia R."/>
            <person name="Zhu S."/>
            <person name="Xu C."/>
            <person name="Xu H."/>
            <person name="Xu X."/>
            <person name="Cox K."/>
            <person name="Korf I."/>
            <person name="Meyers B.C."/>
            <person name="Michelmore R.W."/>
        </authorList>
    </citation>
    <scope>NUCLEOTIDE SEQUENCE [LARGE SCALE GENOMIC DNA]</scope>
    <source>
        <strain evidence="10">cv. Salinas</strain>
        <tissue evidence="9">Seedlings</tissue>
    </source>
</reference>
<feature type="compositionally biased region" description="Low complexity" evidence="6">
    <location>
        <begin position="16"/>
        <end position="30"/>
    </location>
</feature>
<comment type="caution">
    <text evidence="9">The sequence shown here is derived from an EMBL/GenBank/DDBJ whole genome shotgun (WGS) entry which is preliminary data.</text>
</comment>
<dbReference type="GO" id="GO:0016020">
    <property type="term" value="C:membrane"/>
    <property type="evidence" value="ECO:0007669"/>
    <property type="project" value="UniProtKB-SubCell"/>
</dbReference>
<keyword evidence="4 7" id="KW-1133">Transmembrane helix</keyword>
<feature type="transmembrane region" description="Helical" evidence="7">
    <location>
        <begin position="134"/>
        <end position="153"/>
    </location>
</feature>
<evidence type="ECO:0000313" key="10">
    <source>
        <dbReference type="Proteomes" id="UP000235145"/>
    </source>
</evidence>
<feature type="domain" description="RCK N-terminal" evidence="8">
    <location>
        <begin position="358"/>
        <end position="499"/>
    </location>
</feature>
<protein>
    <recommendedName>
        <fullName evidence="8">RCK N-terminal domain-containing protein</fullName>
    </recommendedName>
</protein>
<dbReference type="PANTHER" id="PTHR31563:SF1">
    <property type="entry name" value="ION CHANNEL CASTOR-RELATED"/>
    <property type="match status" value="1"/>
</dbReference>
<dbReference type="InterPro" id="IPR010420">
    <property type="entry name" value="CASTOR/POLLUX/SYM8_dom"/>
</dbReference>
<feature type="transmembrane region" description="Helical" evidence="7">
    <location>
        <begin position="207"/>
        <end position="226"/>
    </location>
</feature>
<evidence type="ECO:0000256" key="4">
    <source>
        <dbReference type="ARBA" id="ARBA00022989"/>
    </source>
</evidence>
<evidence type="ECO:0000259" key="8">
    <source>
        <dbReference type="PROSITE" id="PS51201"/>
    </source>
</evidence>
<feature type="transmembrane region" description="Helical" evidence="7">
    <location>
        <begin position="317"/>
        <end position="342"/>
    </location>
</feature>
<dbReference type="PROSITE" id="PS51201">
    <property type="entry name" value="RCK_N"/>
    <property type="match status" value="1"/>
</dbReference>
<organism evidence="9 10">
    <name type="scientific">Lactuca sativa</name>
    <name type="common">Garden lettuce</name>
    <dbReference type="NCBI Taxonomy" id="4236"/>
    <lineage>
        <taxon>Eukaryota</taxon>
        <taxon>Viridiplantae</taxon>
        <taxon>Streptophyta</taxon>
        <taxon>Embryophyta</taxon>
        <taxon>Tracheophyta</taxon>
        <taxon>Spermatophyta</taxon>
        <taxon>Magnoliopsida</taxon>
        <taxon>eudicotyledons</taxon>
        <taxon>Gunneridae</taxon>
        <taxon>Pentapetalae</taxon>
        <taxon>asterids</taxon>
        <taxon>campanulids</taxon>
        <taxon>Asterales</taxon>
        <taxon>Asteraceae</taxon>
        <taxon>Cichorioideae</taxon>
        <taxon>Cichorieae</taxon>
        <taxon>Lactucinae</taxon>
        <taxon>Lactuca</taxon>
    </lineage>
</organism>
<dbReference type="EMBL" id="NBSK02000001">
    <property type="protein sequence ID" value="KAJ0226508.1"/>
    <property type="molecule type" value="Genomic_DNA"/>
</dbReference>
<evidence type="ECO:0000256" key="2">
    <source>
        <dbReference type="ARBA" id="ARBA00008577"/>
    </source>
</evidence>
<gene>
    <name evidence="9" type="ORF">LSAT_V11C100030320</name>
</gene>
<evidence type="ECO:0000256" key="3">
    <source>
        <dbReference type="ARBA" id="ARBA00022692"/>
    </source>
</evidence>
<dbReference type="Gene3D" id="3.40.50.720">
    <property type="entry name" value="NAD(P)-binding Rossmann-like Domain"/>
    <property type="match status" value="1"/>
</dbReference>
<dbReference type="Pfam" id="PF22614">
    <property type="entry name" value="Slo-like_RCK"/>
    <property type="match status" value="1"/>
</dbReference>
<feature type="compositionally biased region" description="Polar residues" evidence="6">
    <location>
        <begin position="1"/>
        <end position="10"/>
    </location>
</feature>
<sequence>MDSNESSPPSVSRDWFFPSPSPSFTQPSSSSHRHHLHTPPSRRFSTYPKPSNPSAAGPALRTTSSSSAASSHRDLKYAGFSRRTNFSRRYQRSITPEVDAPSVVPQIPQKCDVSNDKTSTPDKFIDLVGGRLKLRWQMAFLVALLITTFSSLLHKNFSLHNQSNDLQAQIMKLNGRLQLCNLLEPIDIDDLDSQDSIDLPNKRLKNMALAISVTLLSIPFLFLKYVEYISKSRSPDNLKEEASLNKQLAYKVDVFLSVRPYSKPLALLVATLLLIGVGGLALFGVTDDCLADCLWLSWTYVADSGNHANSEGLGPRLVSVSISFGGMLIFAMMLGLVTDAISEKFDSLRKGRSEVVKKDHTLILGWSDKLGSLLNQLAIANESLGGGIVVVMAERDKEEMESDIAKMEFDFRETSVICRSGSPLILADLKKVSVSKARAIIVLAEDGNADQSDARALRTVLSLTGVKEGLQGHIVVELGDLDNEVLVKLVGGDLVETVVAHDVIGRLMIQCARQPGLAQVWEDILGFENCEFYIKRWPELDGMQFEDVLISFPHAIPCGIKSVSCGGKIILNPDESYVLQEGDEVLVIAEDDDTYAPVALPNVKEAPFIHITRPTRKPQKILLCGWRRDIDDMIVVWRGNLPKEFILPNSMEKILLCGWRRDIEDMIMVLDAFLAPGSELWMFNEVFEGVREKKLIDGGLDIERLMNITLVHREGNAVIRRHLESLPLESFDSILIPFYGYYRILFFRFRWNWNSRFHSMNLVFPIPMELDYWNSRFHSMILILADESVEDSAIQADSRSLATLLLIRDIQAKRLPYREAKASSHGRKGSFSQGSWIGEMQQASDKSVIISEILDPRTKNLLSMSRISDYVLSNELVSMALAMVAEDRQINDVLEELFAEEGNEMHIRQADLYIKEGEELSFYEILLRARQRREIVIGYRLGNVEKAVINPPGKMEKRKWSLKDVFIVIAEKE</sequence>
<evidence type="ECO:0000313" key="9">
    <source>
        <dbReference type="EMBL" id="KAJ0226508.1"/>
    </source>
</evidence>
<keyword evidence="10" id="KW-1185">Reference proteome</keyword>
<comment type="similarity">
    <text evidence="2">Belongs to the castor/pollux (TC 1.A.1.23) family.</text>
</comment>
<name>A0A9R1WQZ3_LACSA</name>
<dbReference type="Pfam" id="PF06241">
    <property type="entry name" value="Castor_Poll_mid"/>
    <property type="match status" value="1"/>
</dbReference>
<feature type="region of interest" description="Disordered" evidence="6">
    <location>
        <begin position="1"/>
        <end position="74"/>
    </location>
</feature>
<keyword evidence="5 7" id="KW-0472">Membrane</keyword>
<evidence type="ECO:0000256" key="7">
    <source>
        <dbReference type="SAM" id="Phobius"/>
    </source>
</evidence>
<proteinExistence type="inferred from homology"/>
<feature type="transmembrane region" description="Helical" evidence="7">
    <location>
        <begin position="265"/>
        <end position="285"/>
    </location>
</feature>
<dbReference type="Proteomes" id="UP000235145">
    <property type="component" value="Unassembled WGS sequence"/>
</dbReference>
<evidence type="ECO:0000256" key="5">
    <source>
        <dbReference type="ARBA" id="ARBA00023136"/>
    </source>
</evidence>
<dbReference type="GO" id="GO:0006813">
    <property type="term" value="P:potassium ion transport"/>
    <property type="evidence" value="ECO:0007669"/>
    <property type="project" value="InterPro"/>
</dbReference>
<comment type="subcellular location">
    <subcellularLocation>
        <location evidence="1">Membrane</location>
        <topology evidence="1">Multi-pass membrane protein</topology>
    </subcellularLocation>
</comment>
<dbReference type="InterPro" id="IPR044849">
    <property type="entry name" value="CASTOR/POLLUX/SYM8-like"/>
</dbReference>
<keyword evidence="3 7" id="KW-0812">Transmembrane</keyword>
<evidence type="ECO:0000256" key="6">
    <source>
        <dbReference type="SAM" id="MobiDB-lite"/>
    </source>
</evidence>
<accession>A0A9R1WQZ3</accession>